<protein>
    <submittedName>
        <fullName evidence="1">Uncharacterized protein</fullName>
    </submittedName>
</protein>
<dbReference type="EMBL" id="WEGH01000005">
    <property type="protein sequence ID" value="MQY09230.1"/>
    <property type="molecule type" value="Genomic_DNA"/>
</dbReference>
<dbReference type="AlphaFoldDB" id="A0A7K0C6Z5"/>
<evidence type="ECO:0000313" key="2">
    <source>
        <dbReference type="Proteomes" id="UP000487268"/>
    </source>
</evidence>
<accession>A0A7K0C6Z5</accession>
<gene>
    <name evidence="1" type="ORF">ACRB68_73440</name>
</gene>
<comment type="caution">
    <text evidence="1">The sequence shown here is derived from an EMBL/GenBank/DDBJ whole genome shotgun (WGS) entry which is preliminary data.</text>
</comment>
<dbReference type="Proteomes" id="UP000487268">
    <property type="component" value="Unassembled WGS sequence"/>
</dbReference>
<evidence type="ECO:0000313" key="1">
    <source>
        <dbReference type="EMBL" id="MQY09230.1"/>
    </source>
</evidence>
<organism evidence="1 2">
    <name type="scientific">Actinomadura macrotermitis</name>
    <dbReference type="NCBI Taxonomy" id="2585200"/>
    <lineage>
        <taxon>Bacteria</taxon>
        <taxon>Bacillati</taxon>
        <taxon>Actinomycetota</taxon>
        <taxon>Actinomycetes</taxon>
        <taxon>Streptosporangiales</taxon>
        <taxon>Thermomonosporaceae</taxon>
        <taxon>Actinomadura</taxon>
    </lineage>
</organism>
<name>A0A7K0C6Z5_9ACTN</name>
<sequence>MATRYEKLAVRYEATVLIAANMSDLTWLKLVRTAVVDAGEGIAEVVG</sequence>
<proteinExistence type="predicted"/>
<reference evidence="1 2" key="1">
    <citation type="submission" date="2019-10" db="EMBL/GenBank/DDBJ databases">
        <title>Actinomadura rubteroloni sp. nov. and Actinomadura macrotermitis sp. nov., isolated from the gut of fungus growing-termite Macrotermes natalensis.</title>
        <authorList>
            <person name="Benndorf R."/>
            <person name="Martin K."/>
            <person name="Kuefner M."/>
            <person name="De Beer W."/>
            <person name="Kaster A.-K."/>
            <person name="Vollmers J."/>
            <person name="Poulsen M."/>
            <person name="Beemelmanns C."/>
        </authorList>
    </citation>
    <scope>NUCLEOTIDE SEQUENCE [LARGE SCALE GENOMIC DNA]</scope>
    <source>
        <strain evidence="1 2">RB68</strain>
    </source>
</reference>
<keyword evidence="2" id="KW-1185">Reference proteome</keyword>